<dbReference type="AlphaFoldDB" id="A0A4P9YDD3"/>
<dbReference type="EMBL" id="ML005975">
    <property type="protein sequence ID" value="RKP17188.1"/>
    <property type="molecule type" value="Genomic_DNA"/>
</dbReference>
<protein>
    <submittedName>
        <fullName evidence="2">Uncharacterized protein</fullName>
    </submittedName>
</protein>
<feature type="region of interest" description="Disordered" evidence="1">
    <location>
        <begin position="116"/>
        <end position="135"/>
    </location>
</feature>
<name>A0A4P9YDD3_ROZAC</name>
<evidence type="ECO:0000313" key="3">
    <source>
        <dbReference type="Proteomes" id="UP000281549"/>
    </source>
</evidence>
<sequence length="153" mass="17905">MESGAGMQKRPRSEDSDENFFNINNHEIPILKKLRHSNLNLKRQLESLDEPHSIKKMKTVNAENMEQFNNLTQESIDLGQCYNYQTLTIHPLFEDYLNKNISTSHRLLDFDLYNEEKPEDEKSPSNRSSPTNTGALILYNENPLNFHNNQFCM</sequence>
<gene>
    <name evidence="2" type="ORF">ROZALSC1DRAFT_24458</name>
</gene>
<evidence type="ECO:0000313" key="2">
    <source>
        <dbReference type="EMBL" id="RKP17188.1"/>
    </source>
</evidence>
<accession>A0A4P9YDD3</accession>
<dbReference type="Proteomes" id="UP000281549">
    <property type="component" value="Unassembled WGS sequence"/>
</dbReference>
<evidence type="ECO:0000256" key="1">
    <source>
        <dbReference type="SAM" id="MobiDB-lite"/>
    </source>
</evidence>
<feature type="compositionally biased region" description="Polar residues" evidence="1">
    <location>
        <begin position="125"/>
        <end position="134"/>
    </location>
</feature>
<proteinExistence type="predicted"/>
<organism evidence="2 3">
    <name type="scientific">Rozella allomycis (strain CSF55)</name>
    <dbReference type="NCBI Taxonomy" id="988480"/>
    <lineage>
        <taxon>Eukaryota</taxon>
        <taxon>Fungi</taxon>
        <taxon>Fungi incertae sedis</taxon>
        <taxon>Cryptomycota</taxon>
        <taxon>Cryptomycota incertae sedis</taxon>
        <taxon>Rozella</taxon>
    </lineage>
</organism>
<reference evidence="3" key="1">
    <citation type="journal article" date="2018" name="Nat. Microbiol.">
        <title>Leveraging single-cell genomics to expand the fungal tree of life.</title>
        <authorList>
            <person name="Ahrendt S.R."/>
            <person name="Quandt C.A."/>
            <person name="Ciobanu D."/>
            <person name="Clum A."/>
            <person name="Salamov A."/>
            <person name="Andreopoulos B."/>
            <person name="Cheng J.F."/>
            <person name="Woyke T."/>
            <person name="Pelin A."/>
            <person name="Henrissat B."/>
            <person name="Reynolds N.K."/>
            <person name="Benny G.L."/>
            <person name="Smith M.E."/>
            <person name="James T.Y."/>
            <person name="Grigoriev I.V."/>
        </authorList>
    </citation>
    <scope>NUCLEOTIDE SEQUENCE [LARGE SCALE GENOMIC DNA]</scope>
    <source>
        <strain evidence="3">CSF55</strain>
    </source>
</reference>